<reference evidence="4 7" key="3">
    <citation type="submission" date="2020-04" db="EMBL/GenBank/DDBJ databases">
        <title>Whole-genome sequencing of Vibrio spp. from China reveals different genetic environments of blaCTX-M-14 among diverse lineages.</title>
        <authorList>
            <person name="Zheng Z."/>
            <person name="Ye L."/>
            <person name="Chen S."/>
        </authorList>
    </citation>
    <scope>NUCLEOTIDE SEQUENCE [LARGE SCALE GENOMIC DNA]</scope>
    <source>
        <strain evidence="4 7">Vb0574</strain>
    </source>
</reference>
<feature type="domain" description="Winged helix-turn helix" evidence="1">
    <location>
        <begin position="100"/>
        <end position="137"/>
    </location>
</feature>
<dbReference type="Proteomes" id="UP000464718">
    <property type="component" value="Plasmid pvpsd2016-1"/>
</dbReference>
<geneLocation type="plasmid" evidence="2">
    <name>pVP2HP</name>
</geneLocation>
<name>A0A1Y1BA82_VIBPH</name>
<organism evidence="3">
    <name type="scientific">Vibrio parahaemolyticus</name>
    <dbReference type="NCBI Taxonomy" id="670"/>
    <lineage>
        <taxon>Bacteria</taxon>
        <taxon>Pseudomonadati</taxon>
        <taxon>Pseudomonadota</taxon>
        <taxon>Gammaproteobacteria</taxon>
        <taxon>Vibrionales</taxon>
        <taxon>Vibrionaceae</taxon>
        <taxon>Vibrio</taxon>
    </lineage>
</organism>
<dbReference type="InterPro" id="IPR025959">
    <property type="entry name" value="Winged_HTH_dom"/>
</dbReference>
<dbReference type="NCBIfam" id="NF033545">
    <property type="entry name" value="transpos_IS630"/>
    <property type="match status" value="1"/>
</dbReference>
<dbReference type="AlphaFoldDB" id="A0A1Y1BA82"/>
<dbReference type="EMBL" id="JABCLD010001443">
    <property type="protein sequence ID" value="NMU26762.1"/>
    <property type="molecule type" value="Genomic_DNA"/>
</dbReference>
<dbReference type="EMBL" id="CP034300">
    <property type="protein sequence ID" value="QHH12911.1"/>
    <property type="molecule type" value="Genomic_DNA"/>
</dbReference>
<dbReference type="Gene3D" id="1.10.10.60">
    <property type="entry name" value="Homeodomain-like"/>
    <property type="match status" value="1"/>
</dbReference>
<evidence type="ECO:0000259" key="1">
    <source>
        <dbReference type="Pfam" id="PF13592"/>
    </source>
</evidence>
<geneLocation type="plasmid" evidence="5">
    <name>pVPSD2016-1</name>
</geneLocation>
<protein>
    <submittedName>
        <fullName evidence="3 4">Transposase</fullName>
    </submittedName>
</protein>
<dbReference type="Proteomes" id="UP000555836">
    <property type="component" value="Unassembled WGS sequence"/>
</dbReference>
<sequence>MNDLTYIDFITLAYQQKSVQMKMRLLALALFQEGYTRTQIAKRLNVSRTSVNKWVKNYLTEGLDGLQEKPRSGRPALLSSSQEKLLSQYIEQNTSKPAEKRLTRSDIHLYIKQEFNVDCHPDYVYTILKKLGFSWVTSRSNRKK</sequence>
<gene>
    <name evidence="5" type="ORF">EHC69_26895</name>
    <name evidence="4" type="ORF">HKB21_14155</name>
</gene>
<evidence type="ECO:0000313" key="4">
    <source>
        <dbReference type="EMBL" id="NMU26762.1"/>
    </source>
</evidence>
<dbReference type="RefSeq" id="WP_023624645.1">
    <property type="nucleotide sequence ID" value="NZ_AP014859.1"/>
</dbReference>
<dbReference type="SUPFAM" id="SSF46689">
    <property type="entry name" value="Homeodomain-like"/>
    <property type="match status" value="1"/>
</dbReference>
<dbReference type="Pfam" id="PF13551">
    <property type="entry name" value="HTH_29"/>
    <property type="match status" value="1"/>
</dbReference>
<reference evidence="5 6" key="2">
    <citation type="submission" date="2018-12" db="EMBL/GenBank/DDBJ databases">
        <title>Genomic insights into the evolutionary origins and pathogenicity of five Vibrio parahaemolyticus strains isolated from the shrimp with acute hepatopancreatic necrosis disease (AHPND).</title>
        <authorList>
            <person name="Yang Q."/>
            <person name="Dong X."/>
            <person name="Xie G."/>
            <person name="Fu S."/>
            <person name="Zou P."/>
            <person name="Sun J."/>
            <person name="Wang Y."/>
            <person name="Huang J."/>
        </authorList>
    </citation>
    <scope>NUCLEOTIDE SEQUENCE [LARGE SCALE GENOMIC DNA]</scope>
    <source>
        <strain evidence="5 6">20160303005-1</strain>
        <plasmid evidence="6">pvpsd2016-1</plasmid>
        <plasmid evidence="5">pVPSD2016-1</plasmid>
    </source>
</reference>
<evidence type="ECO:0000313" key="7">
    <source>
        <dbReference type="Proteomes" id="UP000555836"/>
    </source>
</evidence>
<geneLocation type="plasmid" evidence="6">
    <name>pvpsd2016-1</name>
</geneLocation>
<accession>A0A1Y1BA82</accession>
<dbReference type="Pfam" id="PF13592">
    <property type="entry name" value="HTH_33"/>
    <property type="match status" value="1"/>
</dbReference>
<dbReference type="InterPro" id="IPR047655">
    <property type="entry name" value="Transpos_IS630-like"/>
</dbReference>
<evidence type="ECO:0000313" key="3">
    <source>
        <dbReference type="EMBL" id="BAX57032.1"/>
    </source>
</evidence>
<evidence type="ECO:0000313" key="5">
    <source>
        <dbReference type="EMBL" id="QHH12911.1"/>
    </source>
</evidence>
<dbReference type="EMBL" id="AP014859">
    <property type="protein sequence ID" value="BAX56770.1"/>
    <property type="molecule type" value="Genomic_DNA"/>
</dbReference>
<geneLocation type="plasmid" evidence="3">
    <name>pVPE61b</name>
</geneLocation>
<keyword evidence="3" id="KW-0614">Plasmid</keyword>
<dbReference type="EMBL" id="AP014861">
    <property type="protein sequence ID" value="BAX57032.1"/>
    <property type="molecule type" value="Genomic_DNA"/>
</dbReference>
<evidence type="ECO:0000313" key="2">
    <source>
        <dbReference type="EMBL" id="BAX56770.1"/>
    </source>
</evidence>
<dbReference type="InterPro" id="IPR009057">
    <property type="entry name" value="Homeodomain-like_sf"/>
</dbReference>
<proteinExistence type="predicted"/>
<reference evidence="3" key="1">
    <citation type="journal article" date="2017" name="Infect. Genet. Evol.">
        <title>Plasmid dynamics in Vibrio parahaemolyticus strains related to shrimp Acute Hepatopancreatic Necrosis Syndrome (AHPNS).</title>
        <authorList>
            <person name="Theethakaew C."/>
            <person name="Nakamura S."/>
            <person name="Motooka D."/>
            <person name="Matsuda S."/>
            <person name="Kodama T."/>
            <person name="Chonsin K."/>
            <person name="Suthienkul O."/>
            <person name="Iida T."/>
        </authorList>
    </citation>
    <scope>NUCLEOTIDE SEQUENCE</scope>
    <source>
        <strain evidence="3">VPE61</strain>
        <plasmid evidence="2">pVP2HP</plasmid>
        <plasmid evidence="3">pVPE61b</plasmid>
    </source>
</reference>
<evidence type="ECO:0000313" key="6">
    <source>
        <dbReference type="Proteomes" id="UP000464718"/>
    </source>
</evidence>